<reference evidence="2 3" key="1">
    <citation type="journal article" date="2020" name="Microorganisms">
        <title>Simultaneous Genome Sequencing of Prosthecochloris ethylica and Desulfuromonas acetoxidans within a Syntrophic Mixture Reveals Unique Pili and Protein Interactions.</title>
        <authorList>
            <person name="Kyndt J.A."/>
            <person name="Van Beeumen J.J."/>
            <person name="Meyer T.E."/>
        </authorList>
    </citation>
    <scope>NUCLEOTIDE SEQUENCE [LARGE SCALE GENOMIC DNA]</scope>
    <source>
        <strain evidence="2 3">N3</strain>
    </source>
</reference>
<dbReference type="SUPFAM" id="SSF47781">
    <property type="entry name" value="RuvA domain 2-like"/>
    <property type="match status" value="1"/>
</dbReference>
<keyword evidence="3" id="KW-1185">Reference proteome</keyword>
<dbReference type="Proteomes" id="UP000619838">
    <property type="component" value="Unassembled WGS sequence"/>
</dbReference>
<gene>
    <name evidence="2" type="ORF">INT08_03070</name>
</gene>
<proteinExistence type="predicted"/>
<protein>
    <submittedName>
        <fullName evidence="2">Helix-hairpin-helix domain-containing protein</fullName>
    </submittedName>
</protein>
<name>A0ABR9XQ47_9CHLB</name>
<evidence type="ECO:0000313" key="3">
    <source>
        <dbReference type="Proteomes" id="UP000619838"/>
    </source>
</evidence>
<feature type="chain" id="PRO_5045990741" evidence="1">
    <location>
        <begin position="23"/>
        <end position="654"/>
    </location>
</feature>
<evidence type="ECO:0000256" key="1">
    <source>
        <dbReference type="SAM" id="SignalP"/>
    </source>
</evidence>
<sequence>MRATLVSLFCSLPVPASVPPLAADDVGVLFDQSDSPGNIQQLIDDQTLFRDEKLQINAADLDALLLLPFLSVHDARAILQWRREHGLIEGPEDLARAVGDEMAARIEPFVGFGLAAAPRQPTLPLEGRWDVRWFREYPERAGITEGAYLGGNDKLYSRLRIVYGDLDVRGVLQKDTGEPQWDDFTSLSVALSNRGIMKQLVAGNYVVSTGQGLLLGQGRYLSKGVDPLGVDLRGKVLKPYSSSAEYGFMQGAGVTLGSGPFDVTLFYSDNRIDASIDEGMITRQRISGYHRTERELLHKDNVREEVAGIHVRYPVATETVEGSAGMTWMRYRYSLPLEDAGGRPGWSDAGSVDFSLRLGSTVLFGEAALEPEQEAVSWITGVGFTLAEHVGAVLAVRDYHQAYFSPFAAAFAERASDAAGEEGYYAGIEARILKNLQVGAYYDIFRFPGLGSYYGLSSTGDEAKVFVSYRQTPDLRWHLLLQHQFKEQAKRYESEHDGEYYTAVPFVTDRIRLDMIAEPAGWLTWKLRGELKSVDGRYPSGNEHSRGWLVYSQANILTGGIRLKTRYSVFETDDYDSAVYVYEDDLPRVFSLPSYYGKGESFFAVLSWQAAPGLQLSGRFGTTWYHDRDHYSSGYDERPTSSPSSLHLGCVLTF</sequence>
<accession>A0ABR9XQ47</accession>
<organism evidence="2 3">
    <name type="scientific">Prosthecochloris ethylica</name>
    <dbReference type="NCBI Taxonomy" id="2743976"/>
    <lineage>
        <taxon>Bacteria</taxon>
        <taxon>Pseudomonadati</taxon>
        <taxon>Chlorobiota</taxon>
        <taxon>Chlorobiia</taxon>
        <taxon>Chlorobiales</taxon>
        <taxon>Chlorobiaceae</taxon>
        <taxon>Prosthecochloris</taxon>
    </lineage>
</organism>
<comment type="caution">
    <text evidence="2">The sequence shown here is derived from an EMBL/GenBank/DDBJ whole genome shotgun (WGS) entry which is preliminary data.</text>
</comment>
<feature type="signal peptide" evidence="1">
    <location>
        <begin position="1"/>
        <end position="22"/>
    </location>
</feature>
<dbReference type="InterPro" id="IPR010994">
    <property type="entry name" value="RuvA_2-like"/>
</dbReference>
<keyword evidence="1" id="KW-0732">Signal</keyword>
<dbReference type="EMBL" id="JADGII010000003">
    <property type="protein sequence ID" value="MBF0636165.1"/>
    <property type="molecule type" value="Genomic_DNA"/>
</dbReference>
<evidence type="ECO:0000313" key="2">
    <source>
        <dbReference type="EMBL" id="MBF0636165.1"/>
    </source>
</evidence>